<dbReference type="AlphaFoldDB" id="A2Q5E0"/>
<dbReference type="EMBL" id="AC161399">
    <property type="protein sequence ID" value="ABN08840.1"/>
    <property type="molecule type" value="Genomic_DNA"/>
</dbReference>
<name>A2Q5E0_MEDTR</name>
<reference evidence="1" key="1">
    <citation type="submission" date="2005-08" db="EMBL/GenBank/DDBJ databases">
        <authorList>
            <person name="Town C.D."/>
        </authorList>
    </citation>
    <scope>NUCLEOTIDE SEQUENCE</scope>
</reference>
<dbReference type="GO" id="GO:0003964">
    <property type="term" value="F:RNA-directed DNA polymerase activity"/>
    <property type="evidence" value="ECO:0007669"/>
    <property type="project" value="UniProtKB-KW"/>
</dbReference>
<reference evidence="1" key="2">
    <citation type="submission" date="2007-03" db="EMBL/GenBank/DDBJ databases">
        <authorList>
            <consortium name="The International Medicago Genome Annotation Group"/>
        </authorList>
    </citation>
    <scope>NUCLEOTIDE SEQUENCE</scope>
</reference>
<proteinExistence type="predicted"/>
<gene>
    <name evidence="1" type="ORF">MtrDRAFT_AC161399g16v2</name>
</gene>
<keyword evidence="1" id="KW-0695">RNA-directed DNA polymerase</keyword>
<sequence length="57" mass="6425">MGFKGLKAFNMAMVGKQAWKLVSSPESLITRLLKAKYFPRSGYFGASIGHNPSYVWR</sequence>
<protein>
    <submittedName>
        <fullName evidence="1">RNA-directed DNA polymerase, putative</fullName>
    </submittedName>
</protein>
<evidence type="ECO:0000313" key="1">
    <source>
        <dbReference type="EMBL" id="ABN08840.1"/>
    </source>
</evidence>
<organism evidence="1">
    <name type="scientific">Medicago truncatula</name>
    <name type="common">Barrel medic</name>
    <name type="synonym">Medicago tribuloides</name>
    <dbReference type="NCBI Taxonomy" id="3880"/>
    <lineage>
        <taxon>Eukaryota</taxon>
        <taxon>Viridiplantae</taxon>
        <taxon>Streptophyta</taxon>
        <taxon>Embryophyta</taxon>
        <taxon>Tracheophyta</taxon>
        <taxon>Spermatophyta</taxon>
        <taxon>Magnoliopsida</taxon>
        <taxon>eudicotyledons</taxon>
        <taxon>Gunneridae</taxon>
        <taxon>Pentapetalae</taxon>
        <taxon>rosids</taxon>
        <taxon>fabids</taxon>
        <taxon>Fabales</taxon>
        <taxon>Fabaceae</taxon>
        <taxon>Papilionoideae</taxon>
        <taxon>50 kb inversion clade</taxon>
        <taxon>NPAAA clade</taxon>
        <taxon>Hologalegina</taxon>
        <taxon>IRL clade</taxon>
        <taxon>Trifolieae</taxon>
        <taxon>Medicago</taxon>
    </lineage>
</organism>
<keyword evidence="1" id="KW-0808">Transferase</keyword>
<keyword evidence="1" id="KW-0548">Nucleotidyltransferase</keyword>
<accession>A2Q5E0</accession>